<comment type="caution">
    <text evidence="1">The sequence shown here is derived from an EMBL/GenBank/DDBJ whole genome shotgun (WGS) entry which is preliminary data.</text>
</comment>
<protein>
    <submittedName>
        <fullName evidence="1">Uncharacterized protein</fullName>
    </submittedName>
</protein>
<dbReference type="AlphaFoldDB" id="A0A8J5MW55"/>
<reference evidence="1" key="1">
    <citation type="journal article" date="2021" name="Sci. Adv.">
        <title>The American lobster genome reveals insights on longevity, neural, and immune adaptations.</title>
        <authorList>
            <person name="Polinski J.M."/>
            <person name="Zimin A.V."/>
            <person name="Clark K.F."/>
            <person name="Kohn A.B."/>
            <person name="Sadowski N."/>
            <person name="Timp W."/>
            <person name="Ptitsyn A."/>
            <person name="Khanna P."/>
            <person name="Romanova D.Y."/>
            <person name="Williams P."/>
            <person name="Greenwood S.J."/>
            <person name="Moroz L.L."/>
            <person name="Walt D.R."/>
            <person name="Bodnar A.G."/>
        </authorList>
    </citation>
    <scope>NUCLEOTIDE SEQUENCE</scope>
    <source>
        <strain evidence="1">GMGI-L3</strain>
    </source>
</reference>
<organism evidence="1 2">
    <name type="scientific">Homarus americanus</name>
    <name type="common">American lobster</name>
    <dbReference type="NCBI Taxonomy" id="6706"/>
    <lineage>
        <taxon>Eukaryota</taxon>
        <taxon>Metazoa</taxon>
        <taxon>Ecdysozoa</taxon>
        <taxon>Arthropoda</taxon>
        <taxon>Crustacea</taxon>
        <taxon>Multicrustacea</taxon>
        <taxon>Malacostraca</taxon>
        <taxon>Eumalacostraca</taxon>
        <taxon>Eucarida</taxon>
        <taxon>Decapoda</taxon>
        <taxon>Pleocyemata</taxon>
        <taxon>Astacidea</taxon>
        <taxon>Nephropoidea</taxon>
        <taxon>Nephropidae</taxon>
        <taxon>Homarus</taxon>
    </lineage>
</organism>
<dbReference type="PANTHER" id="PTHR47018:SF1">
    <property type="entry name" value="TESMIN_TSO1-LIKE CXC DOMAIN-CONTAINING PROTEIN"/>
    <property type="match status" value="1"/>
</dbReference>
<evidence type="ECO:0000313" key="2">
    <source>
        <dbReference type="Proteomes" id="UP000747542"/>
    </source>
</evidence>
<feature type="non-terminal residue" evidence="1">
    <location>
        <position position="208"/>
    </location>
</feature>
<sequence>HSEEATEFKAGKFTAQKTKKVFFSIPNDKANEHNDALIKGDVGVVCLTDNSSAICRWMIAGPEVSRVIEEFQDGNRHRERRADTCNHDQTASVENAFDKDVHSFANLIEDLRNPIEEGYVDLVSSSQEITGPVAIKAIRKPYAPATTSIFLDGAAIIQMLKPAADKNFNEYASQIFIPYLSRMLQNLHRLEIVSVGVLQMQEGFCDAM</sequence>
<dbReference type="PANTHER" id="PTHR47018">
    <property type="entry name" value="CXC DOMAIN-CONTAINING PROTEIN-RELATED"/>
    <property type="match status" value="1"/>
</dbReference>
<accession>A0A8J5MW55</accession>
<keyword evidence="2" id="KW-1185">Reference proteome</keyword>
<evidence type="ECO:0000313" key="1">
    <source>
        <dbReference type="EMBL" id="KAG7165876.1"/>
    </source>
</evidence>
<dbReference type="EMBL" id="JAHLQT010023139">
    <property type="protein sequence ID" value="KAG7165876.1"/>
    <property type="molecule type" value="Genomic_DNA"/>
</dbReference>
<name>A0A8J5MW55_HOMAM</name>
<proteinExistence type="predicted"/>
<dbReference type="Proteomes" id="UP000747542">
    <property type="component" value="Unassembled WGS sequence"/>
</dbReference>
<feature type="non-terminal residue" evidence="1">
    <location>
        <position position="1"/>
    </location>
</feature>
<gene>
    <name evidence="1" type="ORF">Hamer_G011772</name>
</gene>